<evidence type="ECO:0000313" key="4">
    <source>
        <dbReference type="EMBL" id="MFC0540291.1"/>
    </source>
</evidence>
<dbReference type="PROSITE" id="PS51257">
    <property type="entry name" value="PROKAR_LIPOPROTEIN"/>
    <property type="match status" value="1"/>
</dbReference>
<protein>
    <submittedName>
        <fullName evidence="4">DUF4232 domain-containing protein</fullName>
    </submittedName>
</protein>
<evidence type="ECO:0000256" key="2">
    <source>
        <dbReference type="SAM" id="SignalP"/>
    </source>
</evidence>
<proteinExistence type="predicted"/>
<gene>
    <name evidence="4" type="ORF">ACFFH7_02310</name>
</gene>
<dbReference type="Pfam" id="PF14016">
    <property type="entry name" value="DUF4232"/>
    <property type="match status" value="1"/>
</dbReference>
<feature type="region of interest" description="Disordered" evidence="1">
    <location>
        <begin position="35"/>
        <end position="87"/>
    </location>
</feature>
<evidence type="ECO:0000256" key="1">
    <source>
        <dbReference type="SAM" id="MobiDB-lite"/>
    </source>
</evidence>
<dbReference type="RefSeq" id="WP_273939070.1">
    <property type="nucleotide sequence ID" value="NZ_CP097263.1"/>
</dbReference>
<sequence length="220" mass="21678">MRSTIAVGVACVAGAFMLSACGGAQISGTITPITSGNTATSSPPPTTSAQASGGGTDAGTGGGQTGNNGAQPAASNNPSNCKSSELKLSFGHDSDHAMQKTYTSLQFTNISQHSCTLQGFPGVSYVTGDSGQQVGLPANRSGNQGPTITLRPGGSTNAGLVIVNAGPFPADQCKPVDVRGLRVYPPNETAAMFLPTSGQGCAGSVGPLLTVSSVGTSITS</sequence>
<accession>A0ABV6MJ14</accession>
<feature type="compositionally biased region" description="Gly residues" evidence="1">
    <location>
        <begin position="52"/>
        <end position="66"/>
    </location>
</feature>
<keyword evidence="2" id="KW-0732">Signal</keyword>
<name>A0ABV6MJ14_9PSEU</name>
<evidence type="ECO:0000313" key="5">
    <source>
        <dbReference type="Proteomes" id="UP001589810"/>
    </source>
</evidence>
<feature type="chain" id="PRO_5046909346" evidence="2">
    <location>
        <begin position="25"/>
        <end position="220"/>
    </location>
</feature>
<comment type="caution">
    <text evidence="4">The sequence shown here is derived from an EMBL/GenBank/DDBJ whole genome shotgun (WGS) entry which is preliminary data.</text>
</comment>
<feature type="signal peptide" evidence="2">
    <location>
        <begin position="1"/>
        <end position="24"/>
    </location>
</feature>
<organism evidence="4 5">
    <name type="scientific">Kutzneria chonburiensis</name>
    <dbReference type="NCBI Taxonomy" id="1483604"/>
    <lineage>
        <taxon>Bacteria</taxon>
        <taxon>Bacillati</taxon>
        <taxon>Actinomycetota</taxon>
        <taxon>Actinomycetes</taxon>
        <taxon>Pseudonocardiales</taxon>
        <taxon>Pseudonocardiaceae</taxon>
        <taxon>Kutzneria</taxon>
    </lineage>
</organism>
<dbReference type="Proteomes" id="UP001589810">
    <property type="component" value="Unassembled WGS sequence"/>
</dbReference>
<keyword evidence="5" id="KW-1185">Reference proteome</keyword>
<dbReference type="InterPro" id="IPR025326">
    <property type="entry name" value="DUF4232"/>
</dbReference>
<dbReference type="EMBL" id="JBHLUD010000001">
    <property type="protein sequence ID" value="MFC0540291.1"/>
    <property type="molecule type" value="Genomic_DNA"/>
</dbReference>
<feature type="domain" description="DUF4232" evidence="3">
    <location>
        <begin position="81"/>
        <end position="214"/>
    </location>
</feature>
<reference evidence="4 5" key="1">
    <citation type="submission" date="2024-09" db="EMBL/GenBank/DDBJ databases">
        <authorList>
            <person name="Sun Q."/>
            <person name="Mori K."/>
        </authorList>
    </citation>
    <scope>NUCLEOTIDE SEQUENCE [LARGE SCALE GENOMIC DNA]</scope>
    <source>
        <strain evidence="4 5">TBRC 1432</strain>
    </source>
</reference>
<evidence type="ECO:0000259" key="3">
    <source>
        <dbReference type="Pfam" id="PF14016"/>
    </source>
</evidence>
<feature type="compositionally biased region" description="Low complexity" evidence="1">
    <location>
        <begin position="35"/>
        <end position="51"/>
    </location>
</feature>